<dbReference type="EMBL" id="ML976991">
    <property type="protein sequence ID" value="KAF1956799.1"/>
    <property type="molecule type" value="Genomic_DNA"/>
</dbReference>
<dbReference type="Proteomes" id="UP000800035">
    <property type="component" value="Unassembled WGS sequence"/>
</dbReference>
<dbReference type="OrthoDB" id="10255285at2759"/>
<proteinExistence type="inferred from homology"/>
<reference evidence="4" key="1">
    <citation type="journal article" date="2020" name="Stud. Mycol.">
        <title>101 Dothideomycetes genomes: a test case for predicting lifestyles and emergence of pathogens.</title>
        <authorList>
            <person name="Haridas S."/>
            <person name="Albert R."/>
            <person name="Binder M."/>
            <person name="Bloem J."/>
            <person name="Labutti K."/>
            <person name="Salamov A."/>
            <person name="Andreopoulos B."/>
            <person name="Baker S."/>
            <person name="Barry K."/>
            <person name="Bills G."/>
            <person name="Bluhm B."/>
            <person name="Cannon C."/>
            <person name="Castanera R."/>
            <person name="Culley D."/>
            <person name="Daum C."/>
            <person name="Ezra D."/>
            <person name="Gonzalez J."/>
            <person name="Henrissat B."/>
            <person name="Kuo A."/>
            <person name="Liang C."/>
            <person name="Lipzen A."/>
            <person name="Lutzoni F."/>
            <person name="Magnuson J."/>
            <person name="Mondo S."/>
            <person name="Nolan M."/>
            <person name="Ohm R."/>
            <person name="Pangilinan J."/>
            <person name="Park H.-J."/>
            <person name="Ramirez L."/>
            <person name="Alfaro M."/>
            <person name="Sun H."/>
            <person name="Tritt A."/>
            <person name="Yoshinaga Y."/>
            <person name="Zwiers L.-H."/>
            <person name="Turgeon B."/>
            <person name="Goodwin S."/>
            <person name="Spatafora J."/>
            <person name="Crous P."/>
            <person name="Grigoriev I."/>
        </authorList>
    </citation>
    <scope>NUCLEOTIDE SEQUENCE</scope>
    <source>
        <strain evidence="4">CBS 675.92</strain>
    </source>
</reference>
<dbReference type="GO" id="GO:0006606">
    <property type="term" value="P:protein import into nucleus"/>
    <property type="evidence" value="ECO:0007669"/>
    <property type="project" value="TreeGrafter"/>
</dbReference>
<dbReference type="GO" id="GO:0005634">
    <property type="term" value="C:nucleus"/>
    <property type="evidence" value="ECO:0007669"/>
    <property type="project" value="TreeGrafter"/>
</dbReference>
<dbReference type="InterPro" id="IPR016123">
    <property type="entry name" value="Mog1/PsbP_a/b/a-sand"/>
</dbReference>
<dbReference type="Gene3D" id="3.40.1000.10">
    <property type="entry name" value="Mog1/PsbP, alpha/beta/alpha sandwich"/>
    <property type="match status" value="1"/>
</dbReference>
<keyword evidence="5" id="KW-1185">Reference proteome</keyword>
<dbReference type="AlphaFoldDB" id="A0A6A5TYL0"/>
<dbReference type="GO" id="GO:0031267">
    <property type="term" value="F:small GTPase binding"/>
    <property type="evidence" value="ECO:0007669"/>
    <property type="project" value="TreeGrafter"/>
</dbReference>
<dbReference type="Pfam" id="PF04603">
    <property type="entry name" value="Mog1"/>
    <property type="match status" value="1"/>
</dbReference>
<name>A0A6A5TYL0_9PLEO</name>
<evidence type="ECO:0000313" key="4">
    <source>
        <dbReference type="EMBL" id="KAF1956799.1"/>
    </source>
</evidence>
<dbReference type="InterPro" id="IPR007681">
    <property type="entry name" value="Mog1"/>
</dbReference>
<dbReference type="PANTHER" id="PTHR15837:SF0">
    <property type="entry name" value="RAN GUANINE NUCLEOTIDE RELEASE FACTOR"/>
    <property type="match status" value="1"/>
</dbReference>
<comment type="similarity">
    <text evidence="1">Belongs to the MOG1 family.</text>
</comment>
<evidence type="ECO:0000256" key="3">
    <source>
        <dbReference type="ARBA" id="ARBA00022927"/>
    </source>
</evidence>
<protein>
    <submittedName>
        <fullName evidence="4">Mog1p/PsbP-like protein</fullName>
    </submittedName>
</protein>
<evidence type="ECO:0000313" key="5">
    <source>
        <dbReference type="Proteomes" id="UP000800035"/>
    </source>
</evidence>
<accession>A0A6A5TYL0</accession>
<evidence type="ECO:0000256" key="2">
    <source>
        <dbReference type="ARBA" id="ARBA00022448"/>
    </source>
</evidence>
<dbReference type="PANTHER" id="PTHR15837">
    <property type="entry name" value="RAN GUANINE NUCLEOTIDE RELEASE FACTOR"/>
    <property type="match status" value="1"/>
</dbReference>
<keyword evidence="2" id="KW-0813">Transport</keyword>
<dbReference type="GO" id="GO:0005085">
    <property type="term" value="F:guanyl-nucleotide exchange factor activity"/>
    <property type="evidence" value="ECO:0007669"/>
    <property type="project" value="TreeGrafter"/>
</dbReference>
<organism evidence="4 5">
    <name type="scientific">Byssothecium circinans</name>
    <dbReference type="NCBI Taxonomy" id="147558"/>
    <lineage>
        <taxon>Eukaryota</taxon>
        <taxon>Fungi</taxon>
        <taxon>Dikarya</taxon>
        <taxon>Ascomycota</taxon>
        <taxon>Pezizomycotina</taxon>
        <taxon>Dothideomycetes</taxon>
        <taxon>Pleosporomycetidae</taxon>
        <taxon>Pleosporales</taxon>
        <taxon>Massarineae</taxon>
        <taxon>Massarinaceae</taxon>
        <taxon>Byssothecium</taxon>
    </lineage>
</organism>
<dbReference type="SUPFAM" id="SSF55724">
    <property type="entry name" value="Mog1p/PsbP-like"/>
    <property type="match status" value="1"/>
</dbReference>
<gene>
    <name evidence="4" type="ORF">CC80DRAFT_504601</name>
</gene>
<evidence type="ECO:0000256" key="1">
    <source>
        <dbReference type="ARBA" id="ARBA00010307"/>
    </source>
</evidence>
<keyword evidence="3" id="KW-0653">Protein transport</keyword>
<sequence length="185" mass="20417">MSFKQTPLFGGAITVDLPTAYGDTSQIRQVPDHQEVFLDANGYSGAIVEILEYVDKPTDEEALQYHFADLVEGTGDSTDLLTQGRAVVGKMPTTPVLTLSFIQTPGPTDRPGRKTPDFVAIHLLLLRLKEQGTDILITINAPHYAGEYEKPAQEGEMTQLMRDAAGVRERVLESLEVRDWGLFRG</sequence>